<reference evidence="1" key="1">
    <citation type="submission" date="2012-11" db="EMBL/GenBank/DDBJ databases">
        <title>Dependencies among metagenomic species, viruses, plasmids and units of genetic variation.</title>
        <authorList>
            <person name="Nielsen H.B."/>
            <person name="Almeida M."/>
            <person name="Juncker A.S."/>
            <person name="Rasmussen S."/>
            <person name="Li J."/>
            <person name="Sunagawa S."/>
            <person name="Plichta D."/>
            <person name="Gautier L."/>
            <person name="Le Chatelier E."/>
            <person name="Peletier E."/>
            <person name="Bonde I."/>
            <person name="Nielsen T."/>
            <person name="Manichanh C."/>
            <person name="Arumugam M."/>
            <person name="Batto J."/>
            <person name="Santos M.B.Q.D."/>
            <person name="Blom N."/>
            <person name="Borruel N."/>
            <person name="Burgdorf K.S."/>
            <person name="Boumezbeur F."/>
            <person name="Casellas F."/>
            <person name="Dore J."/>
            <person name="Guarner F."/>
            <person name="Hansen T."/>
            <person name="Hildebrand F."/>
            <person name="Kaas R.S."/>
            <person name="Kennedy S."/>
            <person name="Kristiansen K."/>
            <person name="Kultima J.R."/>
            <person name="Leonard P."/>
            <person name="Levenez F."/>
            <person name="Lund O."/>
            <person name="Moumen B."/>
            <person name="Le Paslier D."/>
            <person name="Pons N."/>
            <person name="Pedersen O."/>
            <person name="Prifti E."/>
            <person name="Qin J."/>
            <person name="Raes J."/>
            <person name="Tap J."/>
            <person name="Tims S."/>
            <person name="Ussery D.W."/>
            <person name="Yamada T."/>
            <person name="MetaHit consortium"/>
            <person name="Renault P."/>
            <person name="Sicheritz-Ponten T."/>
            <person name="Bork P."/>
            <person name="Wang J."/>
            <person name="Brunak S."/>
            <person name="Ehrlich S.D."/>
        </authorList>
    </citation>
    <scope>NUCLEOTIDE SEQUENCE [LARGE SCALE GENOMIC DNA]</scope>
</reference>
<protein>
    <submittedName>
        <fullName evidence="1">Uncharacterized protein</fullName>
    </submittedName>
</protein>
<accession>R6UHF9</accession>
<organism evidence="1 2">
    <name type="scientific">Candidatus Colimorpha enterica</name>
    <dbReference type="NCBI Taxonomy" id="3083063"/>
    <lineage>
        <taxon>Bacteria</taxon>
        <taxon>Pseudomonadati</taxon>
        <taxon>Bacteroidota</taxon>
        <taxon>Bacteroidia</taxon>
        <taxon>Bacteroidales</taxon>
        <taxon>Candidatus Colimorpha</taxon>
    </lineage>
</organism>
<dbReference type="EMBL" id="CBFW010000025">
    <property type="protein sequence ID" value="CDC70217.1"/>
    <property type="molecule type" value="Genomic_DNA"/>
</dbReference>
<comment type="caution">
    <text evidence="1">The sequence shown here is derived from an EMBL/GenBank/DDBJ whole genome shotgun (WGS) entry which is preliminary data.</text>
</comment>
<dbReference type="AlphaFoldDB" id="R6UHF9"/>
<evidence type="ECO:0000313" key="1">
    <source>
        <dbReference type="EMBL" id="CDC70217.1"/>
    </source>
</evidence>
<evidence type="ECO:0000313" key="2">
    <source>
        <dbReference type="Proteomes" id="UP000017938"/>
    </source>
</evidence>
<name>R6UHF9_9BACT</name>
<gene>
    <name evidence="1" type="ORF">BN580_00679</name>
</gene>
<dbReference type="Proteomes" id="UP000017938">
    <property type="component" value="Unassembled WGS sequence"/>
</dbReference>
<sequence>MGPGISARIICIDRPESDGNIAMTKTSTPIPPIQCVKLRQKSAPWLSASTSSSTEAPVVVNPLTVSKKASTNDGISRLMTNGSAPAADMSIHASATVTNPSLA</sequence>
<proteinExistence type="predicted"/>